<evidence type="ECO:0000256" key="2">
    <source>
        <dbReference type="ARBA" id="ARBA00023125"/>
    </source>
</evidence>
<evidence type="ECO:0000256" key="3">
    <source>
        <dbReference type="ARBA" id="ARBA00023163"/>
    </source>
</evidence>
<keyword evidence="1" id="KW-0805">Transcription regulation</keyword>
<dbReference type="SUPFAM" id="SSF55781">
    <property type="entry name" value="GAF domain-like"/>
    <property type="match status" value="1"/>
</dbReference>
<evidence type="ECO:0000256" key="1">
    <source>
        <dbReference type="ARBA" id="ARBA00023015"/>
    </source>
</evidence>
<protein>
    <submittedName>
        <fullName evidence="5">Helix-turn-helix domain-containing protein</fullName>
    </submittedName>
</protein>
<dbReference type="InterPro" id="IPR016032">
    <property type="entry name" value="Sig_transdc_resp-reg_C-effctor"/>
</dbReference>
<dbReference type="EMBL" id="BAAAZN010000006">
    <property type="protein sequence ID" value="GAA3547714.1"/>
    <property type="molecule type" value="Genomic_DNA"/>
</dbReference>
<gene>
    <name evidence="5" type="ORF">GCM10022222_34150</name>
</gene>
<sequence length="401" mass="42616">MGLPKQAGGADLRSRRRALTALWADFFSGMGEPDPSLPPEIGASWRRVRTAALPETADAGSAAGSPLADCRRALERSLREVADDTGFLIALAGADARLVAAHAGGRMARAARRLNAVDGTLWSEDAMGTNAVALALGSGRAVEVFTAQHANEVLHDWTCWAFPVRDPRTGTVTGALDVSAPWRDCSGSGVALARTLAALVESRLRELPADRATGSVVEVGALGHPRAVLNGRRLRLSPRQFEILTILALRPEGVGFDALHADLYGDLPVAAVTLRAELSKLRRALGPGVLLSHPYRLAGEVSCDLAEQLDHLARGRLRGALDLQRGESFPTSESPFLRMMREHALVSLRTAVLTVGGSGDLLRYLELFPDDLEVLEHGCARAAPGSPEHALFAGRLRAGPS</sequence>
<dbReference type="InterPro" id="IPR029016">
    <property type="entry name" value="GAF-like_dom_sf"/>
</dbReference>
<dbReference type="InterPro" id="IPR001867">
    <property type="entry name" value="OmpR/PhoB-type_DNA-bd"/>
</dbReference>
<evidence type="ECO:0000313" key="5">
    <source>
        <dbReference type="EMBL" id="GAA3547714.1"/>
    </source>
</evidence>
<evidence type="ECO:0000313" key="6">
    <source>
        <dbReference type="Proteomes" id="UP001500689"/>
    </source>
</evidence>
<dbReference type="Gene3D" id="3.30.450.40">
    <property type="match status" value="1"/>
</dbReference>
<dbReference type="Gene3D" id="1.10.10.10">
    <property type="entry name" value="Winged helix-like DNA-binding domain superfamily/Winged helix DNA-binding domain"/>
    <property type="match status" value="1"/>
</dbReference>
<comment type="caution">
    <text evidence="5">The sequence shown here is derived from an EMBL/GenBank/DDBJ whole genome shotgun (WGS) entry which is preliminary data.</text>
</comment>
<proteinExistence type="predicted"/>
<dbReference type="SMART" id="SM00862">
    <property type="entry name" value="Trans_reg_C"/>
    <property type="match status" value="1"/>
</dbReference>
<reference evidence="6" key="1">
    <citation type="journal article" date="2019" name="Int. J. Syst. Evol. Microbiol.">
        <title>The Global Catalogue of Microorganisms (GCM) 10K type strain sequencing project: providing services to taxonomists for standard genome sequencing and annotation.</title>
        <authorList>
            <consortium name="The Broad Institute Genomics Platform"/>
            <consortium name="The Broad Institute Genome Sequencing Center for Infectious Disease"/>
            <person name="Wu L."/>
            <person name="Ma J."/>
        </authorList>
    </citation>
    <scope>NUCLEOTIDE SEQUENCE [LARGE SCALE GENOMIC DNA]</scope>
    <source>
        <strain evidence="6">JCM 16898</strain>
    </source>
</reference>
<dbReference type="Proteomes" id="UP001500689">
    <property type="component" value="Unassembled WGS sequence"/>
</dbReference>
<evidence type="ECO:0000259" key="4">
    <source>
        <dbReference type="SMART" id="SM00862"/>
    </source>
</evidence>
<dbReference type="InterPro" id="IPR036388">
    <property type="entry name" value="WH-like_DNA-bd_sf"/>
</dbReference>
<keyword evidence="2" id="KW-0238">DNA-binding</keyword>
<accession>A0ABP6WA33</accession>
<organism evidence="5 6">
    <name type="scientific">Amycolatopsis ultiminotia</name>
    <dbReference type="NCBI Taxonomy" id="543629"/>
    <lineage>
        <taxon>Bacteria</taxon>
        <taxon>Bacillati</taxon>
        <taxon>Actinomycetota</taxon>
        <taxon>Actinomycetes</taxon>
        <taxon>Pseudonocardiales</taxon>
        <taxon>Pseudonocardiaceae</taxon>
        <taxon>Amycolatopsis</taxon>
    </lineage>
</organism>
<dbReference type="RefSeq" id="WP_344860807.1">
    <property type="nucleotide sequence ID" value="NZ_BAAAZN010000006.1"/>
</dbReference>
<dbReference type="SUPFAM" id="SSF46894">
    <property type="entry name" value="C-terminal effector domain of the bipartite response regulators"/>
    <property type="match status" value="1"/>
</dbReference>
<feature type="domain" description="OmpR/PhoB-type" evidence="4">
    <location>
        <begin position="231"/>
        <end position="297"/>
    </location>
</feature>
<name>A0ABP6WA33_9PSEU</name>
<keyword evidence="6" id="KW-1185">Reference proteome</keyword>
<keyword evidence="3" id="KW-0804">Transcription</keyword>